<dbReference type="InterPro" id="IPR001633">
    <property type="entry name" value="EAL_dom"/>
</dbReference>
<dbReference type="RefSeq" id="WP_152307101.1">
    <property type="nucleotide sequence ID" value="NZ_CP043617.1"/>
</dbReference>
<dbReference type="InterPro" id="IPR052155">
    <property type="entry name" value="Biofilm_reg_signaling"/>
</dbReference>
<dbReference type="Pfam" id="PF00990">
    <property type="entry name" value="GGDEF"/>
    <property type="match status" value="1"/>
</dbReference>
<dbReference type="Gene3D" id="3.20.20.450">
    <property type="entry name" value="EAL domain"/>
    <property type="match status" value="1"/>
</dbReference>
<protein>
    <submittedName>
        <fullName evidence="3">EAL domain-containing protein</fullName>
    </submittedName>
</protein>
<dbReference type="OrthoDB" id="5372181at2"/>
<gene>
    <name evidence="3" type="ORF">FJR48_05225</name>
</gene>
<accession>A0A5P8P0C3</accession>
<proteinExistence type="predicted"/>
<evidence type="ECO:0000259" key="2">
    <source>
        <dbReference type="PROSITE" id="PS50887"/>
    </source>
</evidence>
<dbReference type="KEGG" id="sulg:FJR48_05225"/>
<dbReference type="InterPro" id="IPR029787">
    <property type="entry name" value="Nucleotide_cyclase"/>
</dbReference>
<dbReference type="AlphaFoldDB" id="A0A5P8P0C3"/>
<dbReference type="CDD" id="cd01949">
    <property type="entry name" value="GGDEF"/>
    <property type="match status" value="1"/>
</dbReference>
<sequence length="557" mass="64057">MYLSDTFNPLETIVNYTGALVYVIDLQNYEIIYANDRCKEEFGNVIGKTCYKVLQKDENSPCHFCPMQKNKNLLNLDIGTVYEWENKNSINGKTYLFNDRIVKWNDNRKVKIQIGLDITVQKNLEKKISKLAYYDTLTNLPNKDSLKVHIREAISDSKKNNKFNSILLLNIDDFKLVNDIKGHNVGDKILNETKKRIQECLEEHDILGRPGSDEFIILNKVNSQIRHDALHSTKNLAKKILKTLQNPYTINDYTFFMSASIGIVMFNDDTSSCLELINFADSALHNAKKNGKNGFSFFDPKLQEEIIEKAKLTDRIRHSIEHKEFSLYYQAQYSLEEEKKIIGLEALVRWIHPTKGVISPSSFIPVAEESGLIIKLGNWILEEAVKQLKSWENEQSKKNWRLSVNVSIRQFETDVFIQTLKAILDTYNINPKLLRLELTENLLIGNIDRALEKIFQLKNMGISISIDDFGTGYSSLAYLKALPIDELKIDQSFICDIVNNKNDEIITQTIISIGQKFGLDIIAEGVETQEQVTKLMMMGCNYFQGYFLHKPAKAELF</sequence>
<dbReference type="SUPFAM" id="SSF141868">
    <property type="entry name" value="EAL domain-like"/>
    <property type="match status" value="1"/>
</dbReference>
<dbReference type="InterPro" id="IPR000160">
    <property type="entry name" value="GGDEF_dom"/>
</dbReference>
<feature type="domain" description="GGDEF" evidence="2">
    <location>
        <begin position="162"/>
        <end position="300"/>
    </location>
</feature>
<dbReference type="PROSITE" id="PS50883">
    <property type="entry name" value="EAL"/>
    <property type="match status" value="1"/>
</dbReference>
<dbReference type="PROSITE" id="PS50887">
    <property type="entry name" value="GGDEF"/>
    <property type="match status" value="1"/>
</dbReference>
<dbReference type="SMART" id="SM00052">
    <property type="entry name" value="EAL"/>
    <property type="match status" value="1"/>
</dbReference>
<dbReference type="NCBIfam" id="TIGR00254">
    <property type="entry name" value="GGDEF"/>
    <property type="match status" value="1"/>
</dbReference>
<dbReference type="Gene3D" id="3.30.70.270">
    <property type="match status" value="1"/>
</dbReference>
<dbReference type="EMBL" id="CP043617">
    <property type="protein sequence ID" value="QFR49158.1"/>
    <property type="molecule type" value="Genomic_DNA"/>
</dbReference>
<reference evidence="3 4" key="1">
    <citation type="submission" date="2019-09" db="EMBL/GenBank/DDBJ databases">
        <title>Sulfurimonas gotlandica sp. nov., a chemoautotrophic and psychrotolerant epsilonproteobacterium isolated from a pelagic redoxcline, and an emended description of the genus Sulfurimonas.</title>
        <authorList>
            <person name="Wang S."/>
            <person name="Jiang L."/>
            <person name="Shao S."/>
        </authorList>
    </citation>
    <scope>NUCLEOTIDE SEQUENCE [LARGE SCALE GENOMIC DNA]</scope>
    <source>
        <strain evidence="3 4">GYSZ_1</strain>
    </source>
</reference>
<keyword evidence="4" id="KW-1185">Reference proteome</keyword>
<evidence type="ECO:0000259" key="1">
    <source>
        <dbReference type="PROSITE" id="PS50883"/>
    </source>
</evidence>
<evidence type="ECO:0000313" key="3">
    <source>
        <dbReference type="EMBL" id="QFR49158.1"/>
    </source>
</evidence>
<dbReference type="SMART" id="SM00267">
    <property type="entry name" value="GGDEF"/>
    <property type="match status" value="1"/>
</dbReference>
<evidence type="ECO:0000313" key="4">
    <source>
        <dbReference type="Proteomes" id="UP000326944"/>
    </source>
</evidence>
<dbReference type="SUPFAM" id="SSF55073">
    <property type="entry name" value="Nucleotide cyclase"/>
    <property type="match status" value="1"/>
</dbReference>
<dbReference type="PANTHER" id="PTHR44757:SF2">
    <property type="entry name" value="BIOFILM ARCHITECTURE MAINTENANCE PROTEIN MBAA"/>
    <property type="match status" value="1"/>
</dbReference>
<dbReference type="Pfam" id="PF00563">
    <property type="entry name" value="EAL"/>
    <property type="match status" value="1"/>
</dbReference>
<dbReference type="Proteomes" id="UP000326944">
    <property type="component" value="Chromosome"/>
</dbReference>
<feature type="domain" description="EAL" evidence="1">
    <location>
        <begin position="309"/>
        <end position="557"/>
    </location>
</feature>
<dbReference type="PANTHER" id="PTHR44757">
    <property type="entry name" value="DIGUANYLATE CYCLASE DGCP"/>
    <property type="match status" value="1"/>
</dbReference>
<dbReference type="InterPro" id="IPR043128">
    <property type="entry name" value="Rev_trsase/Diguanyl_cyclase"/>
</dbReference>
<name>A0A5P8P0C3_9BACT</name>
<organism evidence="3 4">
    <name type="scientific">Sulfurimonas lithotrophica</name>
    <dbReference type="NCBI Taxonomy" id="2590022"/>
    <lineage>
        <taxon>Bacteria</taxon>
        <taxon>Pseudomonadati</taxon>
        <taxon>Campylobacterota</taxon>
        <taxon>Epsilonproteobacteria</taxon>
        <taxon>Campylobacterales</taxon>
        <taxon>Sulfurimonadaceae</taxon>
        <taxon>Sulfurimonas</taxon>
    </lineage>
</organism>
<dbReference type="CDD" id="cd01948">
    <property type="entry name" value="EAL"/>
    <property type="match status" value="1"/>
</dbReference>
<dbReference type="InterPro" id="IPR035919">
    <property type="entry name" value="EAL_sf"/>
</dbReference>